<feature type="non-terminal residue" evidence="6">
    <location>
        <position position="1"/>
    </location>
</feature>
<dbReference type="GO" id="GO:0003735">
    <property type="term" value="F:structural constituent of ribosome"/>
    <property type="evidence" value="ECO:0007669"/>
    <property type="project" value="InterPro"/>
</dbReference>
<keyword evidence="5" id="KW-0687">Ribonucleoprotein</keyword>
<organism evidence="6 7">
    <name type="scientific">Fregata magnificens</name>
    <name type="common">Magnificent frigatebird</name>
    <dbReference type="NCBI Taxonomy" id="37042"/>
    <lineage>
        <taxon>Eukaryota</taxon>
        <taxon>Metazoa</taxon>
        <taxon>Chordata</taxon>
        <taxon>Craniata</taxon>
        <taxon>Vertebrata</taxon>
        <taxon>Euteleostomi</taxon>
        <taxon>Archelosauria</taxon>
        <taxon>Archosauria</taxon>
        <taxon>Dinosauria</taxon>
        <taxon>Saurischia</taxon>
        <taxon>Theropoda</taxon>
        <taxon>Coelurosauria</taxon>
        <taxon>Aves</taxon>
        <taxon>Neognathae</taxon>
        <taxon>Neoaves</taxon>
        <taxon>Aequornithes</taxon>
        <taxon>Suliformes</taxon>
        <taxon>Fregatidae</taxon>
        <taxon>Fregata</taxon>
    </lineage>
</organism>
<dbReference type="Proteomes" id="UP000632118">
    <property type="component" value="Unassembled WGS sequence"/>
</dbReference>
<dbReference type="GO" id="GO:1990904">
    <property type="term" value="C:ribonucleoprotein complex"/>
    <property type="evidence" value="ECO:0007669"/>
    <property type="project" value="UniProtKB-KW"/>
</dbReference>
<comment type="similarity">
    <text evidence="2">Belongs to the eukaryotic ribosomal protein eS27 family.</text>
</comment>
<evidence type="ECO:0000313" key="7">
    <source>
        <dbReference type="Proteomes" id="UP000632118"/>
    </source>
</evidence>
<accession>A0A850VMZ2</accession>
<keyword evidence="3" id="KW-0862">Zinc</keyword>
<dbReference type="EMBL" id="WAAD01003929">
    <property type="protein sequence ID" value="NWH43770.1"/>
    <property type="molecule type" value="Genomic_DNA"/>
</dbReference>
<dbReference type="InterPro" id="IPR023407">
    <property type="entry name" value="Ribosomal_eS27_Zn-bd_dom_sf"/>
</dbReference>
<evidence type="ECO:0000256" key="1">
    <source>
        <dbReference type="ARBA" id="ARBA00001947"/>
    </source>
</evidence>
<dbReference type="GO" id="GO:0006412">
    <property type="term" value="P:translation"/>
    <property type="evidence" value="ECO:0007669"/>
    <property type="project" value="InterPro"/>
</dbReference>
<gene>
    <name evidence="6" type="primary">Rps27_0</name>
    <name evidence="6" type="ORF">FREMAG_R14272</name>
</gene>
<evidence type="ECO:0000256" key="2">
    <source>
        <dbReference type="ARBA" id="ARBA00010919"/>
    </source>
</evidence>
<evidence type="ECO:0000256" key="5">
    <source>
        <dbReference type="ARBA" id="ARBA00023274"/>
    </source>
</evidence>
<evidence type="ECO:0000256" key="4">
    <source>
        <dbReference type="ARBA" id="ARBA00022980"/>
    </source>
</evidence>
<evidence type="ECO:0000256" key="3">
    <source>
        <dbReference type="ARBA" id="ARBA00022833"/>
    </source>
</evidence>
<sequence>MDMKCPGCCKFPALFSHAQRSSRSLLLRSALLHQPAGAEARLMERCSVRQKQH</sequence>
<comment type="cofactor">
    <cofactor evidence="1">
        <name>Zn(2+)</name>
        <dbReference type="ChEBI" id="CHEBI:29105"/>
    </cofactor>
</comment>
<keyword evidence="4" id="KW-0689">Ribosomal protein</keyword>
<dbReference type="InterPro" id="IPR000592">
    <property type="entry name" value="Ribosomal_eS27"/>
</dbReference>
<name>A0A850VMZ2_FREMA</name>
<keyword evidence="7" id="KW-1185">Reference proteome</keyword>
<dbReference type="SUPFAM" id="SSF57829">
    <property type="entry name" value="Zn-binding ribosomal proteins"/>
    <property type="match status" value="1"/>
</dbReference>
<dbReference type="Gene3D" id="2.20.25.100">
    <property type="entry name" value="Zn-binding ribosomal proteins"/>
    <property type="match status" value="1"/>
</dbReference>
<dbReference type="Pfam" id="PF01667">
    <property type="entry name" value="Ribosomal_S27e"/>
    <property type="match status" value="1"/>
</dbReference>
<dbReference type="AlphaFoldDB" id="A0A850VMZ2"/>
<reference evidence="6" key="1">
    <citation type="submission" date="2019-09" db="EMBL/GenBank/DDBJ databases">
        <title>Bird 10,000 Genomes (B10K) Project - Family phase.</title>
        <authorList>
            <person name="Zhang G."/>
        </authorList>
    </citation>
    <scope>NUCLEOTIDE SEQUENCE</scope>
    <source>
        <strain evidence="6">B10K-DU-002-48</strain>
        <tissue evidence="6">Muscle</tissue>
    </source>
</reference>
<comment type="caution">
    <text evidence="6">The sequence shown here is derived from an EMBL/GenBank/DDBJ whole genome shotgun (WGS) entry which is preliminary data.</text>
</comment>
<feature type="non-terminal residue" evidence="6">
    <location>
        <position position="53"/>
    </location>
</feature>
<dbReference type="GO" id="GO:0005840">
    <property type="term" value="C:ribosome"/>
    <property type="evidence" value="ECO:0007669"/>
    <property type="project" value="UniProtKB-KW"/>
</dbReference>
<proteinExistence type="inferred from homology"/>
<protein>
    <submittedName>
        <fullName evidence="6">RS27 protein</fullName>
    </submittedName>
</protein>
<evidence type="ECO:0000313" key="6">
    <source>
        <dbReference type="EMBL" id="NWH43770.1"/>
    </source>
</evidence>
<dbReference type="InterPro" id="IPR011332">
    <property type="entry name" value="Ribosomal_zn-bd"/>
</dbReference>